<accession>A0ABW5X8S3</accession>
<feature type="domain" description="DUF4209" evidence="1">
    <location>
        <begin position="490"/>
        <end position="576"/>
    </location>
</feature>
<dbReference type="RefSeq" id="WP_251742218.1">
    <property type="nucleotide sequence ID" value="NZ_JBHUOJ010000041.1"/>
</dbReference>
<dbReference type="Pfam" id="PF13910">
    <property type="entry name" value="DUF4209"/>
    <property type="match status" value="1"/>
</dbReference>
<proteinExistence type="predicted"/>
<evidence type="ECO:0000259" key="1">
    <source>
        <dbReference type="Pfam" id="PF13910"/>
    </source>
</evidence>
<name>A0ABW5X8S3_9FLAO</name>
<reference evidence="3" key="1">
    <citation type="journal article" date="2019" name="Int. J. Syst. Evol. Microbiol.">
        <title>The Global Catalogue of Microorganisms (GCM) 10K type strain sequencing project: providing services to taxonomists for standard genome sequencing and annotation.</title>
        <authorList>
            <consortium name="The Broad Institute Genomics Platform"/>
            <consortium name="The Broad Institute Genome Sequencing Center for Infectious Disease"/>
            <person name="Wu L."/>
            <person name="Ma J."/>
        </authorList>
    </citation>
    <scope>NUCLEOTIDE SEQUENCE [LARGE SCALE GENOMIC DNA]</scope>
    <source>
        <strain evidence="3">KCTC 52925</strain>
    </source>
</reference>
<sequence length="592" mass="69515">MKNIPEKVEEFYDSIENLNSLNIWNIQRELKPIENLEVDWKSKIVVERKILNYNLNKGKLLNNVQTTDLKGKVQKIEITDEEQDYLKYRIEETKNTWLLSRYSHLLWQKSKHNDFAEIAILNYIKTINKIKVEEARELPILLSAVLYISKKSKLGIEECQTLSLNLLKELPNWFKASILETTLESNIFSTKQLKEIAFEILDWLELKNPTFYSQNKMILDIGVRLYNKIGLSAKKLFEYFAINEDLILEQHQDDKDFLKITTLGKKAKYLKMAGKSYEAEELLKEYNQLKQTTKLNKFNWELGEEGTELLNKYLELTSKPILDLPTEQILTFFAINEDILVDPKQNEELSKNTIKQSLQYLFSVSVFDINSNFKDLEEAEKLKREINQNYTLSHITKCFSLFLKVMVEGIWSGKINYYKIYDFLEKHSWYGLKFKRGMTENEIDTNSSWLTMLAPGIHNLIAQFELSVLMNTNKINNFILALDSLTLKFEGALRDFIRLSGGNTSTSKRGEIKEQLLEELLDNEVTKKYFTEKDIALFKYTFTNINQGKNLRNNIAHSFLQFSDYHYQSALLVFFCILRLGKYTFEEKQTSS</sequence>
<protein>
    <submittedName>
        <fullName evidence="2">DUF4209 domain-containing protein</fullName>
    </submittedName>
</protein>
<dbReference type="EMBL" id="JBHUOJ010000041">
    <property type="protein sequence ID" value="MFD2835475.1"/>
    <property type="molecule type" value="Genomic_DNA"/>
</dbReference>
<keyword evidence="3" id="KW-1185">Reference proteome</keyword>
<dbReference type="Proteomes" id="UP001597438">
    <property type="component" value="Unassembled WGS sequence"/>
</dbReference>
<comment type="caution">
    <text evidence="2">The sequence shown here is derived from an EMBL/GenBank/DDBJ whole genome shotgun (WGS) entry which is preliminary data.</text>
</comment>
<evidence type="ECO:0000313" key="3">
    <source>
        <dbReference type="Proteomes" id="UP001597438"/>
    </source>
</evidence>
<evidence type="ECO:0000313" key="2">
    <source>
        <dbReference type="EMBL" id="MFD2835475.1"/>
    </source>
</evidence>
<organism evidence="2 3">
    <name type="scientific">Christiangramia antarctica</name>
    <dbReference type="NCBI Taxonomy" id="2058158"/>
    <lineage>
        <taxon>Bacteria</taxon>
        <taxon>Pseudomonadati</taxon>
        <taxon>Bacteroidota</taxon>
        <taxon>Flavobacteriia</taxon>
        <taxon>Flavobacteriales</taxon>
        <taxon>Flavobacteriaceae</taxon>
        <taxon>Christiangramia</taxon>
    </lineage>
</organism>
<dbReference type="InterPro" id="IPR025209">
    <property type="entry name" value="DUF4209"/>
</dbReference>
<gene>
    <name evidence="2" type="ORF">ACFSYS_19440</name>
</gene>